<protein>
    <submittedName>
        <fullName evidence="2">Mammalian cell entry protein</fullName>
    </submittedName>
</protein>
<evidence type="ECO:0000313" key="2">
    <source>
        <dbReference type="EMBL" id="GEO08653.1"/>
    </source>
</evidence>
<dbReference type="InterPro" id="IPR052336">
    <property type="entry name" value="MlaD_Phospholipid_Transporter"/>
</dbReference>
<dbReference type="Pfam" id="PF02470">
    <property type="entry name" value="MlaD"/>
    <property type="match status" value="1"/>
</dbReference>
<accession>A0A512B9P1</accession>
<organism evidence="2 3">
    <name type="scientific">Segetibacter aerophilus</name>
    <dbReference type="NCBI Taxonomy" id="670293"/>
    <lineage>
        <taxon>Bacteria</taxon>
        <taxon>Pseudomonadati</taxon>
        <taxon>Bacteroidota</taxon>
        <taxon>Chitinophagia</taxon>
        <taxon>Chitinophagales</taxon>
        <taxon>Chitinophagaceae</taxon>
        <taxon>Segetibacter</taxon>
    </lineage>
</organism>
<dbReference type="Proteomes" id="UP000321513">
    <property type="component" value="Unassembled WGS sequence"/>
</dbReference>
<dbReference type="RefSeq" id="WP_147202703.1">
    <property type="nucleotide sequence ID" value="NZ_BJYT01000002.1"/>
</dbReference>
<dbReference type="OrthoDB" id="9769132at2"/>
<dbReference type="PANTHER" id="PTHR33371">
    <property type="entry name" value="INTERMEMBRANE PHOSPHOLIPID TRANSPORT SYSTEM BINDING PROTEIN MLAD-RELATED"/>
    <property type="match status" value="1"/>
</dbReference>
<evidence type="ECO:0000259" key="1">
    <source>
        <dbReference type="Pfam" id="PF02470"/>
    </source>
</evidence>
<keyword evidence="3" id="KW-1185">Reference proteome</keyword>
<proteinExistence type="predicted"/>
<dbReference type="EMBL" id="BJYT01000002">
    <property type="protein sequence ID" value="GEO08653.1"/>
    <property type="molecule type" value="Genomic_DNA"/>
</dbReference>
<comment type="caution">
    <text evidence="2">The sequence shown here is derived from an EMBL/GenBank/DDBJ whole genome shotgun (WGS) entry which is preliminary data.</text>
</comment>
<dbReference type="AlphaFoldDB" id="A0A512B9P1"/>
<name>A0A512B9P1_9BACT</name>
<dbReference type="PANTHER" id="PTHR33371:SF4">
    <property type="entry name" value="INTERMEMBRANE PHOSPHOLIPID TRANSPORT SYSTEM BINDING PROTEIN MLAD"/>
    <property type="match status" value="1"/>
</dbReference>
<feature type="domain" description="Mce/MlaD" evidence="1">
    <location>
        <begin position="36"/>
        <end position="110"/>
    </location>
</feature>
<evidence type="ECO:0000313" key="3">
    <source>
        <dbReference type="Proteomes" id="UP000321513"/>
    </source>
</evidence>
<reference evidence="2 3" key="1">
    <citation type="submission" date="2019-07" db="EMBL/GenBank/DDBJ databases">
        <title>Whole genome shotgun sequence of Segetibacter aerophilus NBRC 106135.</title>
        <authorList>
            <person name="Hosoyama A."/>
            <person name="Uohara A."/>
            <person name="Ohji S."/>
            <person name="Ichikawa N."/>
        </authorList>
    </citation>
    <scope>NUCLEOTIDE SEQUENCE [LARGE SCALE GENOMIC DNA]</scope>
    <source>
        <strain evidence="2 3">NBRC 106135</strain>
    </source>
</reference>
<dbReference type="InterPro" id="IPR003399">
    <property type="entry name" value="Mce/MlaD"/>
</dbReference>
<gene>
    <name evidence="2" type="ORF">SAE01_11490</name>
</gene>
<sequence length="339" mass="36826">MKINNETKVGALTALAITLLILGFNFLKGKSLFKTGNFIYAKVKQTKGIMISNPVYINGLQIGSVYELEEANKNIDTIIISIKLAKDVNIPVNSIASIKDNPLGSASMDISRGDSRVYLKNHDTIPTLDNPGMIGTVTAKLTPVVDQVRLTLQTLDSVLRNVNGIFDPMTKNNMRDVASNINRVTASLAISSLALQSMMNQQTGALGKSMGNLNTFTSNLAGNNEKINATMANLEKSTKNLSNVDIDGTIGQLRGTIERLNTAVEKIDSKEGSMGRLLNDNQLYDNLANTTRSLNILMDDIRVNPKRYVSISIFGGKGKKEYLTSPLPIKDTIAAVTMK</sequence>